<protein>
    <submittedName>
        <fullName evidence="1">Uncharacterized protein</fullName>
    </submittedName>
</protein>
<proteinExistence type="predicted"/>
<dbReference type="AlphaFoldDB" id="A0A922I8P4"/>
<keyword evidence="2" id="KW-1185">Reference proteome</keyword>
<accession>A0A922I8P4</accession>
<dbReference type="Proteomes" id="UP000790347">
    <property type="component" value="Unassembled WGS sequence"/>
</dbReference>
<reference evidence="1" key="2">
    <citation type="journal article" date="2022" name="Res Sq">
        <title>Comparative Genomics Reveals Insights into the Divergent Evolution of Astigmatic Mites and Household Pest Adaptations.</title>
        <authorList>
            <person name="Xiong Q."/>
            <person name="Wan A.T.-Y."/>
            <person name="Liu X.-Y."/>
            <person name="Fung C.S.-H."/>
            <person name="Xiao X."/>
            <person name="Malainual N."/>
            <person name="Hou J."/>
            <person name="Wang L."/>
            <person name="Wang M."/>
            <person name="Yang K."/>
            <person name="Cui Y."/>
            <person name="Leung E."/>
            <person name="Nong W."/>
            <person name="Shin S.-K."/>
            <person name="Au S."/>
            <person name="Jeong K.Y."/>
            <person name="Chew F.T."/>
            <person name="Hui J."/>
            <person name="Leung T.F."/>
            <person name="Tungtrongchitr A."/>
            <person name="Zhong N."/>
            <person name="Liu Z."/>
            <person name="Tsui S."/>
        </authorList>
    </citation>
    <scope>NUCLEOTIDE SEQUENCE</scope>
    <source>
        <strain evidence="1">Derf</strain>
        <tissue evidence="1">Whole organism</tissue>
    </source>
</reference>
<evidence type="ECO:0000313" key="2">
    <source>
        <dbReference type="Proteomes" id="UP000790347"/>
    </source>
</evidence>
<gene>
    <name evidence="1" type="ORF">DERF_006284</name>
</gene>
<dbReference type="EMBL" id="ASGP02000002">
    <property type="protein sequence ID" value="KAH9522720.1"/>
    <property type="molecule type" value="Genomic_DNA"/>
</dbReference>
<name>A0A922I8P4_DERFA</name>
<reference evidence="1" key="1">
    <citation type="submission" date="2013-05" db="EMBL/GenBank/DDBJ databases">
        <authorList>
            <person name="Yim A.K.Y."/>
            <person name="Chan T.F."/>
            <person name="Ji K.M."/>
            <person name="Liu X.Y."/>
            <person name="Zhou J.W."/>
            <person name="Li R.Q."/>
            <person name="Yang K.Y."/>
            <person name="Li J."/>
            <person name="Li M."/>
            <person name="Law P.T.W."/>
            <person name="Wu Y.L."/>
            <person name="Cai Z.L."/>
            <person name="Qin H."/>
            <person name="Bao Y."/>
            <person name="Leung R.K.K."/>
            <person name="Ng P.K.S."/>
            <person name="Zou J."/>
            <person name="Zhong X.J."/>
            <person name="Ran P.X."/>
            <person name="Zhong N.S."/>
            <person name="Liu Z.G."/>
            <person name="Tsui S.K.W."/>
        </authorList>
    </citation>
    <scope>NUCLEOTIDE SEQUENCE</scope>
    <source>
        <strain evidence="1">Derf</strain>
        <tissue evidence="1">Whole organism</tissue>
    </source>
</reference>
<evidence type="ECO:0000313" key="1">
    <source>
        <dbReference type="EMBL" id="KAH9522720.1"/>
    </source>
</evidence>
<comment type="caution">
    <text evidence="1">The sequence shown here is derived from an EMBL/GenBank/DDBJ whole genome shotgun (WGS) entry which is preliminary data.</text>
</comment>
<organism evidence="1 2">
    <name type="scientific">Dermatophagoides farinae</name>
    <name type="common">American house dust mite</name>
    <dbReference type="NCBI Taxonomy" id="6954"/>
    <lineage>
        <taxon>Eukaryota</taxon>
        <taxon>Metazoa</taxon>
        <taxon>Ecdysozoa</taxon>
        <taxon>Arthropoda</taxon>
        <taxon>Chelicerata</taxon>
        <taxon>Arachnida</taxon>
        <taxon>Acari</taxon>
        <taxon>Acariformes</taxon>
        <taxon>Sarcoptiformes</taxon>
        <taxon>Astigmata</taxon>
        <taxon>Psoroptidia</taxon>
        <taxon>Analgoidea</taxon>
        <taxon>Pyroglyphidae</taxon>
        <taxon>Dermatophagoidinae</taxon>
        <taxon>Dermatophagoides</taxon>
    </lineage>
</organism>
<sequence>MIFIFISFHFFQFCFNGIRIFDKQSFVNDRFSFNVPFKSNKLWNFIPLTKTSDAIWFFK</sequence>